<sequence>MVLQLKTVDKLNITFLVDNTIEWFTKLPPGFTHEAPLHIMKHGHARDPVTGIPILEFEKYCCGAHGFSAVIETEIEGSEPQLTLFDTGPESLSIARNIASLQIPVERITNLILSHWHSDHSGGILSFLRLRQASSPAPVQPCVVDVHPSRPIARGIAPPQVGRIIGQLAADPKFEEIEELGGVVSKHDEGHVVAEGTVYVSGEIPRVTSWEQGLPGSVRWVEDEGEEGKWVPEEHIMDERYALVDVKGKGLVIFSACSHAGIVNVVRDAIDKFKRPIHMIIGGLHLATPDLLDRIAPTVDFLAHKIQPPPTYVLPMHCSGFDVKVALQRELGEGCLLAGTGIRVKVLGDEEGEKGIVVPRVEV</sequence>
<keyword evidence="3" id="KW-1185">Reference proteome</keyword>
<proteinExistence type="predicted"/>
<dbReference type="InterPro" id="IPR036866">
    <property type="entry name" value="RibonucZ/Hydroxyglut_hydro"/>
</dbReference>
<dbReference type="Gene3D" id="3.60.15.10">
    <property type="entry name" value="Ribonuclease Z/Hydroxyacylglutathione hydrolase-like"/>
    <property type="match status" value="1"/>
</dbReference>
<dbReference type="InterPro" id="IPR052926">
    <property type="entry name" value="Metallo-beta-lactamase_dom"/>
</dbReference>
<dbReference type="InterPro" id="IPR001279">
    <property type="entry name" value="Metallo-B-lactamas"/>
</dbReference>
<dbReference type="Proteomes" id="UP000292702">
    <property type="component" value="Unassembled WGS sequence"/>
</dbReference>
<organism evidence="2 3">
    <name type="scientific">Steccherinum ochraceum</name>
    <dbReference type="NCBI Taxonomy" id="92696"/>
    <lineage>
        <taxon>Eukaryota</taxon>
        <taxon>Fungi</taxon>
        <taxon>Dikarya</taxon>
        <taxon>Basidiomycota</taxon>
        <taxon>Agaricomycotina</taxon>
        <taxon>Agaricomycetes</taxon>
        <taxon>Polyporales</taxon>
        <taxon>Steccherinaceae</taxon>
        <taxon>Steccherinum</taxon>
    </lineage>
</organism>
<comment type="caution">
    <text evidence="2">The sequence shown here is derived from an EMBL/GenBank/DDBJ whole genome shotgun (WGS) entry which is preliminary data.</text>
</comment>
<evidence type="ECO:0000313" key="2">
    <source>
        <dbReference type="EMBL" id="TCD70726.1"/>
    </source>
</evidence>
<gene>
    <name evidence="2" type="ORF">EIP91_002102</name>
</gene>
<dbReference type="AlphaFoldDB" id="A0A4R0RSA2"/>
<dbReference type="PANTHER" id="PTHR13754:SF13">
    <property type="entry name" value="METALLO-BETA-LACTAMASE SUPERFAMILY PROTEIN (AFU_ORTHOLOGUE AFUA_3G07630)"/>
    <property type="match status" value="1"/>
</dbReference>
<name>A0A4R0RSA2_9APHY</name>
<protein>
    <recommendedName>
        <fullName evidence="1">Metallo-beta-lactamase domain-containing protein</fullName>
    </recommendedName>
</protein>
<dbReference type="OrthoDB" id="1470350at2759"/>
<dbReference type="CDD" id="cd07713">
    <property type="entry name" value="DHPS-like_MBL-fold"/>
    <property type="match status" value="1"/>
</dbReference>
<reference evidence="2 3" key="1">
    <citation type="submission" date="2018-11" db="EMBL/GenBank/DDBJ databases">
        <title>Genome assembly of Steccherinum ochraceum LE-BIN_3174, the white-rot fungus of the Steccherinaceae family (The Residual Polyporoid clade, Polyporales, Basidiomycota).</title>
        <authorList>
            <person name="Fedorova T.V."/>
            <person name="Glazunova O.A."/>
            <person name="Landesman E.O."/>
            <person name="Moiseenko K.V."/>
            <person name="Psurtseva N.V."/>
            <person name="Savinova O.S."/>
            <person name="Shakhova N.V."/>
            <person name="Tyazhelova T.V."/>
            <person name="Vasina D.V."/>
        </authorList>
    </citation>
    <scope>NUCLEOTIDE SEQUENCE [LARGE SCALE GENOMIC DNA]</scope>
    <source>
        <strain evidence="2 3">LE-BIN_3174</strain>
    </source>
</reference>
<dbReference type="STRING" id="92696.A0A4R0RSA2"/>
<evidence type="ECO:0000259" key="1">
    <source>
        <dbReference type="Pfam" id="PF00753"/>
    </source>
</evidence>
<dbReference type="Pfam" id="PF00753">
    <property type="entry name" value="Lactamase_B"/>
    <property type="match status" value="1"/>
</dbReference>
<evidence type="ECO:0000313" key="3">
    <source>
        <dbReference type="Proteomes" id="UP000292702"/>
    </source>
</evidence>
<dbReference type="SUPFAM" id="SSF56281">
    <property type="entry name" value="Metallo-hydrolase/oxidoreductase"/>
    <property type="match status" value="1"/>
</dbReference>
<dbReference type="PANTHER" id="PTHR13754">
    <property type="entry name" value="METALLO-BETA-LACTAMASE SUPERFAMILY PROTEIN"/>
    <property type="match status" value="1"/>
</dbReference>
<dbReference type="GO" id="GO:0016740">
    <property type="term" value="F:transferase activity"/>
    <property type="evidence" value="ECO:0007669"/>
    <property type="project" value="TreeGrafter"/>
</dbReference>
<dbReference type="EMBL" id="RWJN01000016">
    <property type="protein sequence ID" value="TCD70726.1"/>
    <property type="molecule type" value="Genomic_DNA"/>
</dbReference>
<dbReference type="InterPro" id="IPR041712">
    <property type="entry name" value="DHPS-like_MBL-fold"/>
</dbReference>
<accession>A0A4R0RSA2</accession>
<feature type="domain" description="Metallo-beta-lactamase" evidence="1">
    <location>
        <begin position="82"/>
        <end position="134"/>
    </location>
</feature>